<protein>
    <recommendedName>
        <fullName evidence="2">DUF4126 domain-containing protein</fullName>
    </recommendedName>
</protein>
<feature type="transmembrane region" description="Helical" evidence="1">
    <location>
        <begin position="6"/>
        <end position="28"/>
    </location>
</feature>
<evidence type="ECO:0000256" key="1">
    <source>
        <dbReference type="SAM" id="Phobius"/>
    </source>
</evidence>
<evidence type="ECO:0000313" key="3">
    <source>
        <dbReference type="EMBL" id="SOE73740.1"/>
    </source>
</evidence>
<feature type="domain" description="DUF4126" evidence="2">
    <location>
        <begin position="4"/>
        <end position="186"/>
    </location>
</feature>
<evidence type="ECO:0000313" key="4">
    <source>
        <dbReference type="Proteomes" id="UP000219440"/>
    </source>
</evidence>
<dbReference type="InterPro" id="IPR025196">
    <property type="entry name" value="DUF4126"/>
</dbReference>
<dbReference type="RefSeq" id="WP_097061878.1">
    <property type="nucleotide sequence ID" value="NZ_BMLC01000001.1"/>
</dbReference>
<organism evidence="3 4">
    <name type="scientific">Salinibacterium xinjiangense</name>
    <dbReference type="NCBI Taxonomy" id="386302"/>
    <lineage>
        <taxon>Bacteria</taxon>
        <taxon>Bacillati</taxon>
        <taxon>Actinomycetota</taxon>
        <taxon>Actinomycetes</taxon>
        <taxon>Micrococcales</taxon>
        <taxon>Microbacteriaceae</taxon>
        <taxon>Salinibacterium</taxon>
    </lineage>
</organism>
<dbReference type="EMBL" id="OCST01000006">
    <property type="protein sequence ID" value="SOE73740.1"/>
    <property type="molecule type" value="Genomic_DNA"/>
</dbReference>
<feature type="transmembrane region" description="Helical" evidence="1">
    <location>
        <begin position="135"/>
        <end position="151"/>
    </location>
</feature>
<dbReference type="AlphaFoldDB" id="A0A2C9A2X3"/>
<name>A0A2C9A2X3_9MICO</name>
<accession>A0A2C9A2X3</accession>
<sequence>MFEILTGTGLAVAAGLNAYIPLLILGLAGRFIEVVQLPAAWSWLSNDWVLAILGVLLVIEIIADKIPVVDSINDWIQTIVRPAAGGIAFGTGSTSQTSVVTDPATFFSSNAWVPIAIGVLLALAIHATKTIVRPAINIATAGAAAPVVSALEDVSSVILSVLALLLPVLVVAALGGLIVGFVALFRRSRRRRAESRAIHV</sequence>
<reference evidence="3 4" key="1">
    <citation type="submission" date="2017-09" db="EMBL/GenBank/DDBJ databases">
        <authorList>
            <person name="Ehlers B."/>
            <person name="Leendertz F.H."/>
        </authorList>
    </citation>
    <scope>NUCLEOTIDE SEQUENCE [LARGE SCALE GENOMIC DNA]</scope>
    <source>
        <strain evidence="3 4">CGMCC 1.05381</strain>
    </source>
</reference>
<dbReference type="Pfam" id="PF13548">
    <property type="entry name" value="DUF4126"/>
    <property type="match status" value="1"/>
</dbReference>
<keyword evidence="1" id="KW-0812">Transmembrane</keyword>
<keyword evidence="4" id="KW-1185">Reference proteome</keyword>
<feature type="transmembrane region" description="Helical" evidence="1">
    <location>
        <begin position="157"/>
        <end position="185"/>
    </location>
</feature>
<gene>
    <name evidence="3" type="ORF">SAMN06296378_2827</name>
</gene>
<dbReference type="OrthoDB" id="161516at2"/>
<keyword evidence="1" id="KW-0472">Membrane</keyword>
<feature type="transmembrane region" description="Helical" evidence="1">
    <location>
        <begin position="40"/>
        <end position="63"/>
    </location>
</feature>
<proteinExistence type="predicted"/>
<evidence type="ECO:0000259" key="2">
    <source>
        <dbReference type="Pfam" id="PF13548"/>
    </source>
</evidence>
<feature type="transmembrane region" description="Helical" evidence="1">
    <location>
        <begin position="111"/>
        <end position="128"/>
    </location>
</feature>
<dbReference type="Proteomes" id="UP000219440">
    <property type="component" value="Unassembled WGS sequence"/>
</dbReference>
<keyword evidence="1" id="KW-1133">Transmembrane helix</keyword>